<feature type="domain" description="Ferric siderophore reductase C-terminal" evidence="2">
    <location>
        <begin position="224"/>
        <end position="243"/>
    </location>
</feature>
<dbReference type="RefSeq" id="WP_245784317.1">
    <property type="nucleotide sequence ID" value="NZ_FPBP01000017.1"/>
</dbReference>
<dbReference type="InterPro" id="IPR008090">
    <property type="entry name" value="Fe_iron_reduct"/>
</dbReference>
<organism evidence="3 4">
    <name type="scientific">Halomonas korlensis</name>
    <dbReference type="NCBI Taxonomy" id="463301"/>
    <lineage>
        <taxon>Bacteria</taxon>
        <taxon>Pseudomonadati</taxon>
        <taxon>Pseudomonadota</taxon>
        <taxon>Gammaproteobacteria</taxon>
        <taxon>Oceanospirillales</taxon>
        <taxon>Halomonadaceae</taxon>
        <taxon>Halomonas</taxon>
    </lineage>
</organism>
<protein>
    <submittedName>
        <fullName evidence="3">Ferric iron reductase protein FhuF</fullName>
    </submittedName>
</protein>
<accession>A0A1I7KC23</accession>
<dbReference type="GO" id="GO:0003824">
    <property type="term" value="F:catalytic activity"/>
    <property type="evidence" value="ECO:0007669"/>
    <property type="project" value="UniProtKB-ARBA"/>
</dbReference>
<evidence type="ECO:0000259" key="1">
    <source>
        <dbReference type="Pfam" id="PF06276"/>
    </source>
</evidence>
<proteinExistence type="predicted"/>
<evidence type="ECO:0000259" key="2">
    <source>
        <dbReference type="Pfam" id="PF11575"/>
    </source>
</evidence>
<dbReference type="Pfam" id="PF06276">
    <property type="entry name" value="FhuF"/>
    <property type="match status" value="1"/>
</dbReference>
<dbReference type="InterPro" id="IPR024726">
    <property type="entry name" value="FhuF_C"/>
</dbReference>
<reference evidence="4" key="1">
    <citation type="submission" date="2016-10" db="EMBL/GenBank/DDBJ databases">
        <authorList>
            <person name="Varghese N."/>
            <person name="Submissions S."/>
        </authorList>
    </citation>
    <scope>NUCLEOTIDE SEQUENCE [LARGE SCALE GENOMIC DNA]</scope>
    <source>
        <strain evidence="4">CGMCC 1.6981</strain>
    </source>
</reference>
<name>A0A1I7KC23_9GAMM</name>
<dbReference type="Pfam" id="PF11575">
    <property type="entry name" value="FhuF_C"/>
    <property type="match status" value="1"/>
</dbReference>
<dbReference type="GO" id="GO:0051537">
    <property type="term" value="F:2 iron, 2 sulfur cluster binding"/>
    <property type="evidence" value="ECO:0007669"/>
    <property type="project" value="InterPro"/>
</dbReference>
<dbReference type="InterPro" id="IPR022770">
    <property type="entry name" value="IucA/IucC-like_C"/>
</dbReference>
<feature type="domain" description="Aerobactin siderophore biosynthesis IucA/IucC-like C-terminal" evidence="1">
    <location>
        <begin position="70"/>
        <end position="214"/>
    </location>
</feature>
<evidence type="ECO:0000313" key="3">
    <source>
        <dbReference type="EMBL" id="SFU94971.1"/>
    </source>
</evidence>
<dbReference type="NCBIfam" id="TIGR03951">
    <property type="entry name" value="Fe_III_red_FhuF"/>
    <property type="match status" value="1"/>
</dbReference>
<dbReference type="AlphaFoldDB" id="A0A1I7KC23"/>
<dbReference type="STRING" id="463301.SAMN04487955_11754"/>
<evidence type="ECO:0000313" key="4">
    <source>
        <dbReference type="Proteomes" id="UP000198693"/>
    </source>
</evidence>
<sequence>MTTRLTRPMTPALSSLYVGPLEGVTPPRISAAFGTDALPARELLDPARLAALFDRFGAQYGHGDRRAVASLWSKWHFSALAAHGLAANLLLKRDLPLGLDELHLQQSPEGETTGLVLRHAGRPLAELDSHSRFATLLDDHLSPLVEALAAATGASPKVFWSNAGNYFEYFAGALDDHPMALPGVSEPAQALMASRALPDGRRNPLYRPVRYVEHVAPDRPHRVRRLCCIRYLIEGLGYCANCPMGCRRTTRTTREDG</sequence>
<gene>
    <name evidence="3" type="ORF">SAMN04487955_11754</name>
</gene>
<dbReference type="Proteomes" id="UP000198693">
    <property type="component" value="Unassembled WGS sequence"/>
</dbReference>
<keyword evidence="4" id="KW-1185">Reference proteome</keyword>
<dbReference type="EMBL" id="FPBP01000017">
    <property type="protein sequence ID" value="SFU94971.1"/>
    <property type="molecule type" value="Genomic_DNA"/>
</dbReference>